<gene>
    <name evidence="2" type="ORF">Poly21_55130</name>
</gene>
<dbReference type="Proteomes" id="UP000319908">
    <property type="component" value="Unassembled WGS sequence"/>
</dbReference>
<dbReference type="InterPro" id="IPR017504">
    <property type="entry name" value="CHP03067_Planctomycetes"/>
</dbReference>
<accession>A0A5C6BCK0</accession>
<dbReference type="InterPro" id="IPR013320">
    <property type="entry name" value="ConA-like_dom_sf"/>
</dbReference>
<comment type="caution">
    <text evidence="2">The sequence shown here is derived from an EMBL/GenBank/DDBJ whole genome shotgun (WGS) entry which is preliminary data.</text>
</comment>
<organism evidence="2 3">
    <name type="scientific">Allorhodopirellula heiligendammensis</name>
    <dbReference type="NCBI Taxonomy" id="2714739"/>
    <lineage>
        <taxon>Bacteria</taxon>
        <taxon>Pseudomonadati</taxon>
        <taxon>Planctomycetota</taxon>
        <taxon>Planctomycetia</taxon>
        <taxon>Pirellulales</taxon>
        <taxon>Pirellulaceae</taxon>
        <taxon>Allorhodopirellula</taxon>
    </lineage>
</organism>
<evidence type="ECO:0008006" key="4">
    <source>
        <dbReference type="Google" id="ProtNLM"/>
    </source>
</evidence>
<dbReference type="Pfam" id="PF07081">
    <property type="entry name" value="DUF1349"/>
    <property type="match status" value="1"/>
</dbReference>
<sequence>MVSPMAGRSLSVPSVMAAAMLLAAGAFPVPACGEAPAILLSDAFDGGSRLDWQPVRPDPSHVSLERHPGKLTITTQAGSIGGRAGSRPVPLTQNLYLVANPTEGNRDFVITTCIESFLPRMKYQQAGVLVYDDDDNYLKCGLEASDTWVGIKYMRETDGFRLVNTDDAVKLTDRIWIRITKRGNVYERSYSSDGKTFRSQGEEVWGNGRPTWIGIVATNGSSAAEEIEAQFDFFEVRELTQEEHDSPAYEQRRSLEGTWTVTSTRVDGQDVAVSPISEFTFDGGKVSFSINGERMQVDYSLNLKSSPRGFTMSSLTPDATQPVNGVIALHDGTLIICLSMPPGSPAPRELATQNGDGRLLMALERKPD</sequence>
<dbReference type="NCBIfam" id="TIGR03067">
    <property type="entry name" value="Planc_TIGR03067"/>
    <property type="match status" value="1"/>
</dbReference>
<name>A0A5C6BCK0_9BACT</name>
<dbReference type="AlphaFoldDB" id="A0A5C6BCK0"/>
<dbReference type="SUPFAM" id="SSF49899">
    <property type="entry name" value="Concanavalin A-like lectins/glucanases"/>
    <property type="match status" value="1"/>
</dbReference>
<protein>
    <recommendedName>
        <fullName evidence="4">DUF1349 domain-containing protein</fullName>
    </recommendedName>
</protein>
<proteinExistence type="predicted"/>
<reference evidence="2 3" key="1">
    <citation type="journal article" date="2020" name="Antonie Van Leeuwenhoek">
        <title>Rhodopirellula heiligendammensis sp. nov., Rhodopirellula pilleata sp. nov., and Rhodopirellula solitaria sp. nov. isolated from natural or artificial marine surfaces in Northern Germany and California, USA, and emended description of the genus Rhodopirellula.</title>
        <authorList>
            <person name="Kallscheuer N."/>
            <person name="Wiegand S."/>
            <person name="Jogler M."/>
            <person name="Boedeker C."/>
            <person name="Peeters S.H."/>
            <person name="Rast P."/>
            <person name="Heuer A."/>
            <person name="Jetten M.S.M."/>
            <person name="Rohde M."/>
            <person name="Jogler C."/>
        </authorList>
    </citation>
    <scope>NUCLEOTIDE SEQUENCE [LARGE SCALE GENOMIC DNA]</scope>
    <source>
        <strain evidence="2 3">Poly21</strain>
    </source>
</reference>
<dbReference type="EMBL" id="SJPU01000008">
    <property type="protein sequence ID" value="TWU09768.1"/>
    <property type="molecule type" value="Genomic_DNA"/>
</dbReference>
<feature type="signal peptide" evidence="1">
    <location>
        <begin position="1"/>
        <end position="31"/>
    </location>
</feature>
<feature type="chain" id="PRO_5022908831" description="DUF1349 domain-containing protein" evidence="1">
    <location>
        <begin position="32"/>
        <end position="368"/>
    </location>
</feature>
<keyword evidence="1" id="KW-0732">Signal</keyword>
<evidence type="ECO:0000313" key="2">
    <source>
        <dbReference type="EMBL" id="TWU09768.1"/>
    </source>
</evidence>
<keyword evidence="3" id="KW-1185">Reference proteome</keyword>
<evidence type="ECO:0000256" key="1">
    <source>
        <dbReference type="SAM" id="SignalP"/>
    </source>
</evidence>
<dbReference type="Gene3D" id="2.60.120.200">
    <property type="match status" value="1"/>
</dbReference>
<evidence type="ECO:0000313" key="3">
    <source>
        <dbReference type="Proteomes" id="UP000319908"/>
    </source>
</evidence>
<dbReference type="InterPro" id="IPR009784">
    <property type="entry name" value="DUF1349"/>
</dbReference>